<name>A0A9D7FBM7_9RHOO</name>
<protein>
    <submittedName>
        <fullName evidence="1">Uncharacterized protein</fullName>
    </submittedName>
</protein>
<evidence type="ECO:0000313" key="2">
    <source>
        <dbReference type="Proteomes" id="UP000886602"/>
    </source>
</evidence>
<dbReference type="AlphaFoldDB" id="A0A9D7FBM7"/>
<evidence type="ECO:0000313" key="1">
    <source>
        <dbReference type="EMBL" id="MBK7421836.1"/>
    </source>
</evidence>
<accession>A0A9D7FBM7</accession>
<gene>
    <name evidence="1" type="ORF">IPJ48_01365</name>
</gene>
<proteinExistence type="predicted"/>
<comment type="caution">
    <text evidence="1">The sequence shown here is derived from an EMBL/GenBank/DDBJ whole genome shotgun (WGS) entry which is preliminary data.</text>
</comment>
<sequence>MPHLVIVQCDVKAPMDTVLDAPMSTHRITENNFIWIDAAGTSAAHDWFYR</sequence>
<dbReference type="Proteomes" id="UP000886602">
    <property type="component" value="Unassembled WGS sequence"/>
</dbReference>
<dbReference type="EMBL" id="JADJNC010000003">
    <property type="protein sequence ID" value="MBK7421836.1"/>
    <property type="molecule type" value="Genomic_DNA"/>
</dbReference>
<reference evidence="1" key="1">
    <citation type="submission" date="2020-10" db="EMBL/GenBank/DDBJ databases">
        <title>Connecting structure to function with the recovery of over 1000 high-quality activated sludge metagenome-assembled genomes encoding full-length rRNA genes using long-read sequencing.</title>
        <authorList>
            <person name="Singleton C.M."/>
            <person name="Petriglieri F."/>
            <person name="Kristensen J.M."/>
            <person name="Kirkegaard R.H."/>
            <person name="Michaelsen T.Y."/>
            <person name="Andersen M.H."/>
            <person name="Karst S.M."/>
            <person name="Dueholm M.S."/>
            <person name="Nielsen P.H."/>
            <person name="Albertsen M."/>
        </authorList>
    </citation>
    <scope>NUCLEOTIDE SEQUENCE</scope>
    <source>
        <strain evidence="1">EsbW_18-Q3-R4-48_MAXAC.044</strain>
    </source>
</reference>
<organism evidence="1 2">
    <name type="scientific">Candidatus Propionivibrio dominans</name>
    <dbReference type="NCBI Taxonomy" id="2954373"/>
    <lineage>
        <taxon>Bacteria</taxon>
        <taxon>Pseudomonadati</taxon>
        <taxon>Pseudomonadota</taxon>
        <taxon>Betaproteobacteria</taxon>
        <taxon>Rhodocyclales</taxon>
        <taxon>Rhodocyclaceae</taxon>
        <taxon>Propionivibrio</taxon>
    </lineage>
</organism>